<feature type="region of interest" description="Disordered" evidence="1">
    <location>
        <begin position="1"/>
        <end position="172"/>
    </location>
</feature>
<feature type="compositionally biased region" description="Basic and acidic residues" evidence="1">
    <location>
        <begin position="26"/>
        <end position="51"/>
    </location>
</feature>
<dbReference type="AlphaFoldDB" id="A0A1B6M7S0"/>
<reference evidence="2" key="1">
    <citation type="submission" date="2015-11" db="EMBL/GenBank/DDBJ databases">
        <title>De novo transcriptome assembly of four potential Pierce s Disease insect vectors from Arizona vineyards.</title>
        <authorList>
            <person name="Tassone E.E."/>
        </authorList>
    </citation>
    <scope>NUCLEOTIDE SEQUENCE</scope>
</reference>
<feature type="compositionally biased region" description="Polar residues" evidence="1">
    <location>
        <begin position="82"/>
        <end position="91"/>
    </location>
</feature>
<organism evidence="2">
    <name type="scientific">Graphocephala atropunctata</name>
    <dbReference type="NCBI Taxonomy" id="36148"/>
    <lineage>
        <taxon>Eukaryota</taxon>
        <taxon>Metazoa</taxon>
        <taxon>Ecdysozoa</taxon>
        <taxon>Arthropoda</taxon>
        <taxon>Hexapoda</taxon>
        <taxon>Insecta</taxon>
        <taxon>Pterygota</taxon>
        <taxon>Neoptera</taxon>
        <taxon>Paraneoptera</taxon>
        <taxon>Hemiptera</taxon>
        <taxon>Auchenorrhyncha</taxon>
        <taxon>Membracoidea</taxon>
        <taxon>Cicadellidae</taxon>
        <taxon>Cicadellinae</taxon>
        <taxon>Cicadellini</taxon>
        <taxon>Graphocephala</taxon>
    </lineage>
</organism>
<feature type="compositionally biased region" description="Polar residues" evidence="1">
    <location>
        <begin position="146"/>
        <end position="172"/>
    </location>
</feature>
<evidence type="ECO:0000313" key="2">
    <source>
        <dbReference type="EMBL" id="JAT31976.1"/>
    </source>
</evidence>
<protein>
    <submittedName>
        <fullName evidence="2">Uncharacterized protein</fullName>
    </submittedName>
</protein>
<proteinExistence type="predicted"/>
<gene>
    <name evidence="2" type="ORF">g.40321</name>
</gene>
<name>A0A1B6M7S0_9HEMI</name>
<evidence type="ECO:0000256" key="1">
    <source>
        <dbReference type="SAM" id="MobiDB-lite"/>
    </source>
</evidence>
<feature type="compositionally biased region" description="Low complexity" evidence="1">
    <location>
        <begin position="98"/>
        <end position="114"/>
    </location>
</feature>
<accession>A0A1B6M7S0</accession>
<sequence>MFNFMKKSGSGIEKDDKEKKKKEKKERKENKKRERGSMTTEELLRLDEVRRSLKIRGRRKEKEKLPSGITADYSASFFAELNRNSDGTDGPSSHGRSDTLTQSDSSETSLTSLSNPGTSQRNVLPPLPPRPPKRGILKLSPRLAGNSENISQGDSNTLIRNTQVVSSTCRQQ</sequence>
<dbReference type="EMBL" id="GEBQ01008001">
    <property type="protein sequence ID" value="JAT31976.1"/>
    <property type="molecule type" value="Transcribed_RNA"/>
</dbReference>